<evidence type="ECO:0000313" key="3">
    <source>
        <dbReference type="Proteomes" id="UP000257014"/>
    </source>
</evidence>
<evidence type="ECO:0000313" key="2">
    <source>
        <dbReference type="EMBL" id="REJ30654.1"/>
    </source>
</evidence>
<sequence length="85" mass="9173">MKKDEGPSAKDRYRYPIRMGKAGHPWEEKLSARTAFPAGRPSKKITAAGKTPHVSTKGKGQPLLFGPAEKGDGRAGGNRQSENIN</sequence>
<protein>
    <submittedName>
        <fullName evidence="2">Uncharacterized protein</fullName>
    </submittedName>
</protein>
<accession>A0A3E0K7E1</accession>
<evidence type="ECO:0000256" key="1">
    <source>
        <dbReference type="SAM" id="MobiDB-lite"/>
    </source>
</evidence>
<feature type="region of interest" description="Disordered" evidence="1">
    <location>
        <begin position="37"/>
        <end position="85"/>
    </location>
</feature>
<proteinExistence type="predicted"/>
<comment type="caution">
    <text evidence="2">The sequence shown here is derived from an EMBL/GenBank/DDBJ whole genome shotgun (WGS) entry which is preliminary data.</text>
</comment>
<gene>
    <name evidence="2" type="ORF">C6P37_02805</name>
</gene>
<dbReference type="AlphaFoldDB" id="A0A3E0K7E1"/>
<name>A0A3E0K7E1_9BACI</name>
<dbReference type="Proteomes" id="UP000257014">
    <property type="component" value="Unassembled WGS sequence"/>
</dbReference>
<organism evidence="2 3">
    <name type="scientific">Caldibacillus debilis</name>
    <dbReference type="NCBI Taxonomy" id="301148"/>
    <lineage>
        <taxon>Bacteria</taxon>
        <taxon>Bacillati</taxon>
        <taxon>Bacillota</taxon>
        <taxon>Bacilli</taxon>
        <taxon>Bacillales</taxon>
        <taxon>Bacillaceae</taxon>
        <taxon>Caldibacillus</taxon>
    </lineage>
</organism>
<reference evidence="2 3" key="1">
    <citation type="submission" date="2018-03" db="EMBL/GenBank/DDBJ databases">
        <authorList>
            <person name="Keele B.F."/>
        </authorList>
    </citation>
    <scope>NUCLEOTIDE SEQUENCE [LARGE SCALE GENOMIC DNA]</scope>
    <source>
        <strain evidence="2">ZCTH4_d</strain>
    </source>
</reference>
<dbReference type="EMBL" id="QEWE01000009">
    <property type="protein sequence ID" value="REJ30654.1"/>
    <property type="molecule type" value="Genomic_DNA"/>
</dbReference>